<evidence type="ECO:0000259" key="10">
    <source>
        <dbReference type="Pfam" id="PF07662"/>
    </source>
</evidence>
<evidence type="ECO:0000256" key="1">
    <source>
        <dbReference type="ARBA" id="ARBA00004651"/>
    </source>
</evidence>
<feature type="domain" description="Concentrative nucleoside transporter N-terminal" evidence="9">
    <location>
        <begin position="240"/>
        <end position="297"/>
    </location>
</feature>
<evidence type="ECO:0000256" key="8">
    <source>
        <dbReference type="SAM" id="MobiDB-lite"/>
    </source>
</evidence>
<feature type="non-terminal residue" evidence="12">
    <location>
        <position position="625"/>
    </location>
</feature>
<feature type="transmembrane region" description="Helical" evidence="7">
    <location>
        <begin position="475"/>
        <end position="497"/>
    </location>
</feature>
<dbReference type="InterPro" id="IPR011657">
    <property type="entry name" value="CNT_C_dom"/>
</dbReference>
<evidence type="ECO:0000256" key="5">
    <source>
        <dbReference type="ARBA" id="ARBA00022989"/>
    </source>
</evidence>
<feature type="transmembrane region" description="Helical" evidence="7">
    <location>
        <begin position="390"/>
        <end position="410"/>
    </location>
</feature>
<feature type="region of interest" description="Disordered" evidence="8">
    <location>
        <begin position="86"/>
        <end position="151"/>
    </location>
</feature>
<feature type="transmembrane region" description="Helical" evidence="7">
    <location>
        <begin position="180"/>
        <end position="203"/>
    </location>
</feature>
<comment type="subcellular location">
    <subcellularLocation>
        <location evidence="1">Cell membrane</location>
        <topology evidence="1">Multi-pass membrane protein</topology>
    </subcellularLocation>
</comment>
<evidence type="ECO:0000256" key="2">
    <source>
        <dbReference type="ARBA" id="ARBA00009033"/>
    </source>
</evidence>
<evidence type="ECO:0000256" key="4">
    <source>
        <dbReference type="ARBA" id="ARBA00022692"/>
    </source>
</evidence>
<evidence type="ECO:0000256" key="7">
    <source>
        <dbReference type="RuleBase" id="RU362018"/>
    </source>
</evidence>
<feature type="compositionally biased region" description="Polar residues" evidence="8">
    <location>
        <begin position="124"/>
        <end position="134"/>
    </location>
</feature>
<dbReference type="Pfam" id="PF07662">
    <property type="entry name" value="Nucleos_tra2_C"/>
    <property type="match status" value="1"/>
</dbReference>
<sequence>MSSAMRDVRVAPLRLPGSDRSLMAAGGRIFLKQPHAASTSSSGKIFVMETTSRRLTNTCLMNIQDQVGLRFILTSLVQRYGVQSDGEMNLNPRRKGSGSSQNGRPSFHLHQLEQSNLKPLESAKNGTPPENSYKSRNDEEEGPSSDDFEDLSNQGDSRLETAFNALQERIGQTIFRHKRVISYVSMITLVLLYNAYFIGAIWYNRDKDLPWDWCGCEALFGWTLIDCLLASYPCIQSRFFKTVRWRHVIWGMGLQFVFGLLILRWEVGKSVFKCIGDKVGTFLGYSDSGSGFVYGYLVDGSPLGKDGPTFPTIFAFKVLSVIFFFSFCINILYYYGIMQWVVIKVGWLLQVSVGTTAAESMNAAANIFVGQTEAPILIKPYLSLMTKSELHAVMTGGFATIAGTVLAAYIDFGVDPAHLLSASVMSAPAALAYAKLFYPETKKTRTSAEDIKIEKGSEANALDAAARGASNAITLVANICANLIAFVSFVAFLNAVVEWLCLLVGWEGVTFEFLIGRIFMPLAWCLGVPWKDCGKVGELIGLKTVVNEFVAYDKLQEFTKAQAISERSIVISTYALCGFSNLASVGIQLGGLGAMAPDRRSDLSRVVFRALIAGSMACFLTACIA</sequence>
<feature type="domain" description="Concentrative nucleoside transporter C-terminal" evidence="10">
    <location>
        <begin position="418"/>
        <end position="625"/>
    </location>
</feature>
<dbReference type="EMBL" id="OB663577">
    <property type="protein sequence ID" value="CAD7231498.1"/>
    <property type="molecule type" value="Genomic_DNA"/>
</dbReference>
<dbReference type="InterPro" id="IPR008276">
    <property type="entry name" value="C_nuclsd_transpt"/>
</dbReference>
<feature type="domain" description="Nucleoside transporter/FeoB GTPase Gate" evidence="11">
    <location>
        <begin position="315"/>
        <end position="412"/>
    </location>
</feature>
<accession>A0A7R8WH04</accession>
<feature type="transmembrane region" description="Helical" evidence="7">
    <location>
        <begin position="416"/>
        <end position="438"/>
    </location>
</feature>
<evidence type="ECO:0000256" key="3">
    <source>
        <dbReference type="ARBA" id="ARBA00022475"/>
    </source>
</evidence>
<feature type="compositionally biased region" description="Acidic residues" evidence="8">
    <location>
        <begin position="138"/>
        <end position="150"/>
    </location>
</feature>
<reference evidence="12" key="1">
    <citation type="submission" date="2020-11" db="EMBL/GenBank/DDBJ databases">
        <authorList>
            <person name="Tran Van P."/>
        </authorList>
    </citation>
    <scope>NUCLEOTIDE SEQUENCE</scope>
</reference>
<feature type="transmembrane region" description="Helical" evidence="7">
    <location>
        <begin position="509"/>
        <end position="530"/>
    </location>
</feature>
<keyword evidence="6 7" id="KW-0472">Membrane</keyword>
<keyword evidence="5 7" id="KW-1133">Transmembrane helix</keyword>
<keyword evidence="7" id="KW-0813">Transport</keyword>
<dbReference type="AlphaFoldDB" id="A0A7R8WH04"/>
<organism evidence="12">
    <name type="scientific">Cyprideis torosa</name>
    <dbReference type="NCBI Taxonomy" id="163714"/>
    <lineage>
        <taxon>Eukaryota</taxon>
        <taxon>Metazoa</taxon>
        <taxon>Ecdysozoa</taxon>
        <taxon>Arthropoda</taxon>
        <taxon>Crustacea</taxon>
        <taxon>Oligostraca</taxon>
        <taxon>Ostracoda</taxon>
        <taxon>Podocopa</taxon>
        <taxon>Podocopida</taxon>
        <taxon>Cytherocopina</taxon>
        <taxon>Cytheroidea</taxon>
        <taxon>Cytherideidae</taxon>
        <taxon>Cyprideis</taxon>
    </lineage>
</organism>
<dbReference type="InterPro" id="IPR018270">
    <property type="entry name" value="C_nuclsd_transpt_met_bac"/>
</dbReference>
<gene>
    <name evidence="12" type="ORF">CTOB1V02_LOCUS9345</name>
</gene>
<comment type="similarity">
    <text evidence="2 7">Belongs to the concentrative nucleoside transporter (CNT) (TC 2.A.41) family.</text>
</comment>
<dbReference type="PANTHER" id="PTHR10590">
    <property type="entry name" value="SODIUM/NUCLEOSIDE COTRANSPORTER"/>
    <property type="match status" value="1"/>
</dbReference>
<evidence type="ECO:0000259" key="9">
    <source>
        <dbReference type="Pfam" id="PF01773"/>
    </source>
</evidence>
<dbReference type="GO" id="GO:0005886">
    <property type="term" value="C:plasma membrane"/>
    <property type="evidence" value="ECO:0007669"/>
    <property type="project" value="UniProtKB-SubCell"/>
</dbReference>
<evidence type="ECO:0000259" key="11">
    <source>
        <dbReference type="Pfam" id="PF07670"/>
    </source>
</evidence>
<evidence type="ECO:0000313" key="12">
    <source>
        <dbReference type="EMBL" id="CAD7231498.1"/>
    </source>
</evidence>
<dbReference type="InterPro" id="IPR011642">
    <property type="entry name" value="Gate_dom"/>
</dbReference>
<keyword evidence="3" id="KW-1003">Cell membrane</keyword>
<proteinExistence type="inferred from homology"/>
<feature type="transmembrane region" description="Helical" evidence="7">
    <location>
        <begin position="247"/>
        <end position="265"/>
    </location>
</feature>
<feature type="transmembrane region" description="Helical" evidence="7">
    <location>
        <begin position="218"/>
        <end position="235"/>
    </location>
</feature>
<dbReference type="GO" id="GO:0005415">
    <property type="term" value="F:nucleoside:sodium symporter activity"/>
    <property type="evidence" value="ECO:0007669"/>
    <property type="project" value="TreeGrafter"/>
</dbReference>
<name>A0A7R8WH04_9CRUS</name>
<dbReference type="PANTHER" id="PTHR10590:SF4">
    <property type="entry name" value="SOLUTE CARRIER FAMILY 28 MEMBER 3"/>
    <property type="match status" value="1"/>
</dbReference>
<protein>
    <recommendedName>
        <fullName evidence="7">Sodium/nucleoside cotransporter</fullName>
    </recommendedName>
</protein>
<feature type="transmembrane region" description="Helical" evidence="7">
    <location>
        <begin position="313"/>
        <end position="335"/>
    </location>
</feature>
<feature type="transmembrane region" description="Helical" evidence="7">
    <location>
        <begin position="569"/>
        <end position="594"/>
    </location>
</feature>
<dbReference type="InterPro" id="IPR002668">
    <property type="entry name" value="CNT_N_dom"/>
</dbReference>
<keyword evidence="4 7" id="KW-0812">Transmembrane</keyword>
<dbReference type="OrthoDB" id="6075923at2759"/>
<dbReference type="Pfam" id="PF01773">
    <property type="entry name" value="Nucleos_tra2_N"/>
    <property type="match status" value="1"/>
</dbReference>
<evidence type="ECO:0000256" key="6">
    <source>
        <dbReference type="ARBA" id="ARBA00023136"/>
    </source>
</evidence>
<dbReference type="Pfam" id="PF07670">
    <property type="entry name" value="Gate"/>
    <property type="match status" value="1"/>
</dbReference>
<feature type="transmembrane region" description="Helical" evidence="7">
    <location>
        <begin position="606"/>
        <end position="624"/>
    </location>
</feature>
<dbReference type="NCBIfam" id="TIGR00804">
    <property type="entry name" value="nupC"/>
    <property type="match status" value="1"/>
</dbReference>